<dbReference type="GO" id="GO:0005840">
    <property type="term" value="C:ribosome"/>
    <property type="evidence" value="ECO:0007669"/>
    <property type="project" value="UniProtKB-KW"/>
</dbReference>
<dbReference type="OrthoDB" id="360689at2759"/>
<dbReference type="Gene3D" id="3.30.70.1730">
    <property type="match status" value="1"/>
</dbReference>
<evidence type="ECO:0000256" key="3">
    <source>
        <dbReference type="ARBA" id="ARBA00023274"/>
    </source>
</evidence>
<evidence type="ECO:0000256" key="2">
    <source>
        <dbReference type="ARBA" id="ARBA00022980"/>
    </source>
</evidence>
<comment type="similarity">
    <text evidence="1">Belongs to the universal ribosomal protein uL10 family.</text>
</comment>
<name>A0A0D8XTF3_DICVI</name>
<dbReference type="Pfam" id="PF00466">
    <property type="entry name" value="Ribosomal_L10"/>
    <property type="match status" value="1"/>
</dbReference>
<dbReference type="EMBL" id="KN716289">
    <property type="protein sequence ID" value="KJH47893.1"/>
    <property type="molecule type" value="Genomic_DNA"/>
</dbReference>
<keyword evidence="2" id="KW-0689">Ribosomal protein</keyword>
<evidence type="ECO:0000256" key="5">
    <source>
        <dbReference type="ARBA" id="ARBA00035716"/>
    </source>
</evidence>
<keyword evidence="7" id="KW-1185">Reference proteome</keyword>
<keyword evidence="3" id="KW-0687">Ribonucleoprotein</keyword>
<dbReference type="InterPro" id="IPR047865">
    <property type="entry name" value="Ribosomal_uL10_bac_type"/>
</dbReference>
<dbReference type="AlphaFoldDB" id="A0A0D8XTF3"/>
<organism evidence="6 7">
    <name type="scientific">Dictyocaulus viviparus</name>
    <name type="common">Bovine lungworm</name>
    <dbReference type="NCBI Taxonomy" id="29172"/>
    <lineage>
        <taxon>Eukaryota</taxon>
        <taxon>Metazoa</taxon>
        <taxon>Ecdysozoa</taxon>
        <taxon>Nematoda</taxon>
        <taxon>Chromadorea</taxon>
        <taxon>Rhabditida</taxon>
        <taxon>Rhabditina</taxon>
        <taxon>Rhabditomorpha</taxon>
        <taxon>Strongyloidea</taxon>
        <taxon>Metastrongylidae</taxon>
        <taxon>Dictyocaulus</taxon>
    </lineage>
</organism>
<evidence type="ECO:0000313" key="7">
    <source>
        <dbReference type="Proteomes" id="UP000053766"/>
    </source>
</evidence>
<proteinExistence type="inferred from homology"/>
<evidence type="ECO:0000256" key="4">
    <source>
        <dbReference type="ARBA" id="ARBA00035707"/>
    </source>
</evidence>
<evidence type="ECO:0000256" key="1">
    <source>
        <dbReference type="ARBA" id="ARBA00008889"/>
    </source>
</evidence>
<dbReference type="Proteomes" id="UP000053766">
    <property type="component" value="Unassembled WGS sequence"/>
</dbReference>
<accession>A0A0D8XTF3</accession>
<dbReference type="PANTHER" id="PTHR11560">
    <property type="entry name" value="39S RIBOSOMAL PROTEIN L10, MITOCHONDRIAL"/>
    <property type="match status" value="1"/>
</dbReference>
<evidence type="ECO:0000313" key="6">
    <source>
        <dbReference type="EMBL" id="KJH47893.1"/>
    </source>
</evidence>
<sequence>MLGRIFLTIGIDKTTQHSSFRFVSSKYTKPFPRPFRRRLFEAAVAPVLPRKIKVCSPKDPNAIKTVEYDEVELALAQHVKKWMVSEEFRVMAVCQFLPVTGRTLWFAKNQLRMKGLEFRTYGNRIMRKVFEGTPLTAVNNVLVGYNAFLFGKDLQALKTIKDESEKLSWIVPLVCFADSRLLSMEEVTRFSQVRSLDDHRVNTGAVFTTYYYLKLP</sequence>
<dbReference type="STRING" id="29172.A0A0D8XTF3"/>
<dbReference type="GO" id="GO:1990904">
    <property type="term" value="C:ribonucleoprotein complex"/>
    <property type="evidence" value="ECO:0007669"/>
    <property type="project" value="UniProtKB-KW"/>
</dbReference>
<dbReference type="InterPro" id="IPR043141">
    <property type="entry name" value="Ribosomal_uL10-like_sf"/>
</dbReference>
<reference evidence="6 7" key="1">
    <citation type="submission" date="2013-11" db="EMBL/GenBank/DDBJ databases">
        <title>Draft genome of the bovine lungworm Dictyocaulus viviparus.</title>
        <authorList>
            <person name="Mitreva M."/>
        </authorList>
    </citation>
    <scope>NUCLEOTIDE SEQUENCE [LARGE SCALE GENOMIC DNA]</scope>
    <source>
        <strain evidence="6 7">HannoverDv2000</strain>
    </source>
</reference>
<reference evidence="7" key="2">
    <citation type="journal article" date="2016" name="Sci. Rep.">
        <title>Dictyocaulus viviparus genome, variome and transcriptome elucidate lungworm biology and support future intervention.</title>
        <authorList>
            <person name="McNulty S.N."/>
            <person name="Strube C."/>
            <person name="Rosa B.A."/>
            <person name="Martin J.C."/>
            <person name="Tyagi R."/>
            <person name="Choi Y.J."/>
            <person name="Wang Q."/>
            <person name="Hallsworth Pepin K."/>
            <person name="Zhang X."/>
            <person name="Ozersky P."/>
            <person name="Wilson R.K."/>
            <person name="Sternberg P.W."/>
            <person name="Gasser R.B."/>
            <person name="Mitreva M."/>
        </authorList>
    </citation>
    <scope>NUCLEOTIDE SEQUENCE [LARGE SCALE GENOMIC DNA]</scope>
    <source>
        <strain evidence="7">HannoverDv2000</strain>
    </source>
</reference>
<dbReference type="InterPro" id="IPR001790">
    <property type="entry name" value="Ribosomal_uL10"/>
</dbReference>
<protein>
    <recommendedName>
        <fullName evidence="4">Large ribosomal subunit protein uL10m</fullName>
    </recommendedName>
    <alternativeName>
        <fullName evidence="5">39S ribosomal protein L10, mitochondrial</fullName>
    </alternativeName>
</protein>
<dbReference type="SUPFAM" id="SSF160369">
    <property type="entry name" value="Ribosomal protein L10-like"/>
    <property type="match status" value="1"/>
</dbReference>
<gene>
    <name evidence="6" type="ORF">DICVIV_06021</name>
</gene>